<sequence length="491" mass="54853">MCPNCRGPPAASGALDARSLSELRLSDTEFAQFRKDAPPASMYRSLVDQKSPKLKIIGFNEDTKEVLKLSNPQGEDYVEVPWSSMDSVLWIAQRLEDIIHVSLHHFFLATDDGVVFKSLGELACTINAFKSRDQIGGWASSSYLVFLKLALVLTLLAHADLPSYISSNLKTHSWWHLEPDATSSTDPLEKCNAEFHLIHPEKSKDWSAYLEQRQKAVDAFESELSDFAGEDLSAIHEHIDEGVCAALGATDLEEDEQSVLHDAVVPLIVDGSDDGWGNVSRFDVLSRIYSPTRPKSVDVYLEYHYRTRYSSVEFFCNVWYRANTKMTPDLKTNIPRGPRAMNGFKSLVSLGLADIPPGRRWRGIDEREWNLSAEQLEGLHGLLCGTGSDGIAENISRVALVRLLLGSVGFVLDVAEHNGDKDEQIQVADLRWEGTDNSARWLGSNIRRICDISALEQDDHDTDNEVDEDEGDEGHSDEEDDFGRRDGCSHQ</sequence>
<proteinExistence type="predicted"/>
<dbReference type="OrthoDB" id="3012326at2759"/>
<dbReference type="AlphaFoldDB" id="A0A284QUH4"/>
<accession>A0A284QUH4</accession>
<feature type="compositionally biased region" description="Acidic residues" evidence="1">
    <location>
        <begin position="457"/>
        <end position="481"/>
    </location>
</feature>
<evidence type="ECO:0000313" key="3">
    <source>
        <dbReference type="Proteomes" id="UP000219338"/>
    </source>
</evidence>
<dbReference type="OMA" id="WSAYLEQ"/>
<reference evidence="3" key="1">
    <citation type="journal article" date="2017" name="Nat. Ecol. Evol.">
        <title>Genome expansion and lineage-specific genetic innovations in the forest pathogenic fungi Armillaria.</title>
        <authorList>
            <person name="Sipos G."/>
            <person name="Prasanna A.N."/>
            <person name="Walter M.C."/>
            <person name="O'Connor E."/>
            <person name="Balint B."/>
            <person name="Krizsan K."/>
            <person name="Kiss B."/>
            <person name="Hess J."/>
            <person name="Varga T."/>
            <person name="Slot J."/>
            <person name="Riley R."/>
            <person name="Boka B."/>
            <person name="Rigling D."/>
            <person name="Barry K."/>
            <person name="Lee J."/>
            <person name="Mihaltcheva S."/>
            <person name="LaButti K."/>
            <person name="Lipzen A."/>
            <person name="Waldron R."/>
            <person name="Moloney N.M."/>
            <person name="Sperisen C."/>
            <person name="Kredics L."/>
            <person name="Vagvoelgyi C."/>
            <person name="Patrignani A."/>
            <person name="Fitzpatrick D."/>
            <person name="Nagy I."/>
            <person name="Doyle S."/>
            <person name="Anderson J.B."/>
            <person name="Grigoriev I.V."/>
            <person name="Gueldener U."/>
            <person name="Muensterkoetter M."/>
            <person name="Nagy L.G."/>
        </authorList>
    </citation>
    <scope>NUCLEOTIDE SEQUENCE [LARGE SCALE GENOMIC DNA]</scope>
    <source>
        <strain evidence="3">C18/9</strain>
    </source>
</reference>
<organism evidence="2 3">
    <name type="scientific">Armillaria ostoyae</name>
    <name type="common">Armillaria root rot fungus</name>
    <dbReference type="NCBI Taxonomy" id="47428"/>
    <lineage>
        <taxon>Eukaryota</taxon>
        <taxon>Fungi</taxon>
        <taxon>Dikarya</taxon>
        <taxon>Basidiomycota</taxon>
        <taxon>Agaricomycotina</taxon>
        <taxon>Agaricomycetes</taxon>
        <taxon>Agaricomycetidae</taxon>
        <taxon>Agaricales</taxon>
        <taxon>Marasmiineae</taxon>
        <taxon>Physalacriaceae</taxon>
        <taxon>Armillaria</taxon>
    </lineage>
</organism>
<feature type="region of interest" description="Disordered" evidence="1">
    <location>
        <begin position="457"/>
        <end position="491"/>
    </location>
</feature>
<name>A0A284QUH4_ARMOS</name>
<evidence type="ECO:0000256" key="1">
    <source>
        <dbReference type="SAM" id="MobiDB-lite"/>
    </source>
</evidence>
<gene>
    <name evidence="2" type="ORF">ARMOST_03450</name>
</gene>
<dbReference type="EMBL" id="FUEG01000002">
    <property type="protein sequence ID" value="SJL00138.1"/>
    <property type="molecule type" value="Genomic_DNA"/>
</dbReference>
<feature type="compositionally biased region" description="Basic and acidic residues" evidence="1">
    <location>
        <begin position="482"/>
        <end position="491"/>
    </location>
</feature>
<protein>
    <submittedName>
        <fullName evidence="2">Uncharacterized protein</fullName>
    </submittedName>
</protein>
<evidence type="ECO:0000313" key="2">
    <source>
        <dbReference type="EMBL" id="SJL00138.1"/>
    </source>
</evidence>
<keyword evidence="3" id="KW-1185">Reference proteome</keyword>
<dbReference type="Proteomes" id="UP000219338">
    <property type="component" value="Unassembled WGS sequence"/>
</dbReference>